<evidence type="ECO:0000259" key="7">
    <source>
        <dbReference type="PROSITE" id="PS50850"/>
    </source>
</evidence>
<evidence type="ECO:0000256" key="5">
    <source>
        <dbReference type="ARBA" id="ARBA00023136"/>
    </source>
</evidence>
<feature type="transmembrane region" description="Helical" evidence="6">
    <location>
        <begin position="28"/>
        <end position="51"/>
    </location>
</feature>
<feature type="transmembrane region" description="Helical" evidence="6">
    <location>
        <begin position="120"/>
        <end position="150"/>
    </location>
</feature>
<dbReference type="PROSITE" id="PS50850">
    <property type="entry name" value="MFS"/>
    <property type="match status" value="1"/>
</dbReference>
<keyword evidence="4 6" id="KW-1133">Transmembrane helix</keyword>
<protein>
    <recommendedName>
        <fullName evidence="7">Major facilitator superfamily (MFS) profile domain-containing protein</fullName>
    </recommendedName>
</protein>
<dbReference type="FunFam" id="1.20.1250.20:FF:000223">
    <property type="entry name" value="Major facilitator superfamily domain-containing protein"/>
    <property type="match status" value="1"/>
</dbReference>
<evidence type="ECO:0000313" key="8">
    <source>
        <dbReference type="EMBL" id="CAH1389822.1"/>
    </source>
</evidence>
<accession>A0A9P0H297</accession>
<feature type="transmembrane region" description="Helical" evidence="6">
    <location>
        <begin position="280"/>
        <end position="297"/>
    </location>
</feature>
<dbReference type="AlphaFoldDB" id="A0A9P0H297"/>
<keyword evidence="5 6" id="KW-0472">Membrane</keyword>
<evidence type="ECO:0000313" key="9">
    <source>
        <dbReference type="Proteomes" id="UP001152798"/>
    </source>
</evidence>
<dbReference type="EMBL" id="OV725077">
    <property type="protein sequence ID" value="CAH1389822.1"/>
    <property type="molecule type" value="Genomic_DNA"/>
</dbReference>
<dbReference type="Pfam" id="PF07690">
    <property type="entry name" value="MFS_1"/>
    <property type="match status" value="1"/>
</dbReference>
<comment type="subcellular location">
    <subcellularLocation>
        <location evidence="1">Membrane</location>
        <topology evidence="1">Multi-pass membrane protein</topology>
    </subcellularLocation>
</comment>
<dbReference type="PANTHER" id="PTHR23504:SF31">
    <property type="entry name" value="MAJOR FACILITATOR SUPERFAMILY DOMAIN-CONTAINING PROTEIN 10"/>
    <property type="match status" value="1"/>
</dbReference>
<gene>
    <name evidence="8" type="ORF">NEZAVI_LOCUS1129</name>
</gene>
<dbReference type="InterPro" id="IPR011701">
    <property type="entry name" value="MFS"/>
</dbReference>
<dbReference type="InterPro" id="IPR036259">
    <property type="entry name" value="MFS_trans_sf"/>
</dbReference>
<evidence type="ECO:0000256" key="1">
    <source>
        <dbReference type="ARBA" id="ARBA00004141"/>
    </source>
</evidence>
<dbReference type="OrthoDB" id="196650at2759"/>
<keyword evidence="2" id="KW-0813">Transport</keyword>
<dbReference type="Gene3D" id="1.20.1250.20">
    <property type="entry name" value="MFS general substrate transporter like domains"/>
    <property type="match status" value="1"/>
</dbReference>
<sequence length="458" mass="50402">MKNKMTNVSNLSVEDRVNNRKGSKMTHVIFWSLLIDLMAFTMILPLMPALMDHYQKTDPSDGLYHYFSKIINKFQVQVGAPDAANSVLFGGFLGSLFSFLQYVVSPLAGGLSDRYGRKPILLSCLVGITVSYGLWAVSYNFAFFVIARIIGGLSKGNVSITMAIITDVSTASTRAAGMALVGIAFSMGFIIGPLIGAFIAKWALYSGNMYWFVLPALFALFLSAVDIIFIYFFFEETLPKEKRAKSIAASLGHAMTYINIISLFKFSAVQNLSQSGRESLIRLGLIYFVYLFLYSGLEFTLTFLTHYHFGFTPMHQGTMFFCIGFVMAILQGGYVRRIPTNKVKTAAFFGLLLIVPSYISVGAASTEILLYFGVFLYALSTAFVVPCLTTLASQFGGDDTKGTVLGVFRSLGALARALGPIVASISFWTFGSRVTYLVGAVALLWPCYTLKKTKFKNE</sequence>
<feature type="transmembrane region" description="Helical" evidence="6">
    <location>
        <begin position="434"/>
        <end position="450"/>
    </location>
</feature>
<evidence type="ECO:0000256" key="4">
    <source>
        <dbReference type="ARBA" id="ARBA00022989"/>
    </source>
</evidence>
<feature type="transmembrane region" description="Helical" evidence="6">
    <location>
        <begin position="87"/>
        <end position="108"/>
    </location>
</feature>
<dbReference type="GO" id="GO:0022857">
    <property type="term" value="F:transmembrane transporter activity"/>
    <property type="evidence" value="ECO:0007669"/>
    <property type="project" value="InterPro"/>
</dbReference>
<name>A0A9P0H297_NEZVI</name>
<reference evidence="8" key="1">
    <citation type="submission" date="2022-01" db="EMBL/GenBank/DDBJ databases">
        <authorList>
            <person name="King R."/>
        </authorList>
    </citation>
    <scope>NUCLEOTIDE SEQUENCE</scope>
</reference>
<feature type="transmembrane region" description="Helical" evidence="6">
    <location>
        <begin position="211"/>
        <end position="234"/>
    </location>
</feature>
<dbReference type="InterPro" id="IPR020846">
    <property type="entry name" value="MFS_dom"/>
</dbReference>
<feature type="transmembrane region" description="Helical" evidence="6">
    <location>
        <begin position="370"/>
        <end position="392"/>
    </location>
</feature>
<feature type="transmembrane region" description="Helical" evidence="6">
    <location>
        <begin position="246"/>
        <end position="268"/>
    </location>
</feature>
<evidence type="ECO:0000256" key="3">
    <source>
        <dbReference type="ARBA" id="ARBA00022692"/>
    </source>
</evidence>
<organism evidence="8 9">
    <name type="scientific">Nezara viridula</name>
    <name type="common">Southern green stink bug</name>
    <name type="synonym">Cimex viridulus</name>
    <dbReference type="NCBI Taxonomy" id="85310"/>
    <lineage>
        <taxon>Eukaryota</taxon>
        <taxon>Metazoa</taxon>
        <taxon>Ecdysozoa</taxon>
        <taxon>Arthropoda</taxon>
        <taxon>Hexapoda</taxon>
        <taxon>Insecta</taxon>
        <taxon>Pterygota</taxon>
        <taxon>Neoptera</taxon>
        <taxon>Paraneoptera</taxon>
        <taxon>Hemiptera</taxon>
        <taxon>Heteroptera</taxon>
        <taxon>Panheteroptera</taxon>
        <taxon>Pentatomomorpha</taxon>
        <taxon>Pentatomoidea</taxon>
        <taxon>Pentatomidae</taxon>
        <taxon>Pentatominae</taxon>
        <taxon>Nezara</taxon>
    </lineage>
</organism>
<dbReference type="PROSITE" id="PS00216">
    <property type="entry name" value="SUGAR_TRANSPORT_1"/>
    <property type="match status" value="1"/>
</dbReference>
<dbReference type="Proteomes" id="UP001152798">
    <property type="component" value="Chromosome 1"/>
</dbReference>
<evidence type="ECO:0000256" key="2">
    <source>
        <dbReference type="ARBA" id="ARBA00022448"/>
    </source>
</evidence>
<dbReference type="GO" id="GO:0031526">
    <property type="term" value="C:brush border membrane"/>
    <property type="evidence" value="ECO:0007669"/>
    <property type="project" value="TreeGrafter"/>
</dbReference>
<evidence type="ECO:0000256" key="6">
    <source>
        <dbReference type="SAM" id="Phobius"/>
    </source>
</evidence>
<feature type="domain" description="Major facilitator superfamily (MFS) profile" evidence="7">
    <location>
        <begin position="25"/>
        <end position="457"/>
    </location>
</feature>
<dbReference type="PANTHER" id="PTHR23504">
    <property type="entry name" value="MAJOR FACILITATOR SUPERFAMILY DOMAIN-CONTAINING PROTEIN 10"/>
    <property type="match status" value="1"/>
</dbReference>
<feature type="transmembrane region" description="Helical" evidence="6">
    <location>
        <begin position="346"/>
        <end position="364"/>
    </location>
</feature>
<dbReference type="InterPro" id="IPR005829">
    <property type="entry name" value="Sugar_transporter_CS"/>
</dbReference>
<feature type="transmembrane region" description="Helical" evidence="6">
    <location>
        <begin position="404"/>
        <end position="428"/>
    </location>
</feature>
<proteinExistence type="predicted"/>
<keyword evidence="3 6" id="KW-0812">Transmembrane</keyword>
<keyword evidence="9" id="KW-1185">Reference proteome</keyword>
<feature type="transmembrane region" description="Helical" evidence="6">
    <location>
        <begin position="175"/>
        <end position="199"/>
    </location>
</feature>
<dbReference type="SUPFAM" id="SSF103473">
    <property type="entry name" value="MFS general substrate transporter"/>
    <property type="match status" value="1"/>
</dbReference>
<feature type="transmembrane region" description="Helical" evidence="6">
    <location>
        <begin position="317"/>
        <end position="334"/>
    </location>
</feature>